<dbReference type="PANTHER" id="PTHR43174">
    <property type="entry name" value="UDP-N-ACETYLGLUCOSAMINE 2-EPIMERASE"/>
    <property type="match status" value="1"/>
</dbReference>
<dbReference type="RefSeq" id="WP_390277212.1">
    <property type="nucleotide sequence ID" value="NZ_JBHRYH010000011.1"/>
</dbReference>
<dbReference type="SUPFAM" id="SSF53756">
    <property type="entry name" value="UDP-Glycosyltransferase/glycogen phosphorylase"/>
    <property type="match status" value="1"/>
</dbReference>
<proteinExistence type="predicted"/>
<organism evidence="2 3">
    <name type="scientific">Vogesella amnigena</name>
    <dbReference type="NCBI Taxonomy" id="1507449"/>
    <lineage>
        <taxon>Bacteria</taxon>
        <taxon>Pseudomonadati</taxon>
        <taxon>Pseudomonadota</taxon>
        <taxon>Betaproteobacteria</taxon>
        <taxon>Neisseriales</taxon>
        <taxon>Chromobacteriaceae</taxon>
        <taxon>Vogesella</taxon>
    </lineage>
</organism>
<dbReference type="EC" id="3.2.1.183" evidence="2"/>
<dbReference type="InterPro" id="IPR029767">
    <property type="entry name" value="WecB-like"/>
</dbReference>
<dbReference type="NCBIfam" id="TIGR03568">
    <property type="entry name" value="NeuC_NnaA"/>
    <property type="match status" value="1"/>
</dbReference>
<gene>
    <name evidence="2" type="primary">neuC</name>
    <name evidence="2" type="ORF">ACFOKJ_05350</name>
</gene>
<dbReference type="Pfam" id="PF02350">
    <property type="entry name" value="Epimerase_2"/>
    <property type="match status" value="1"/>
</dbReference>
<feature type="domain" description="UDP-N-acetylglucosamine 2-epimerase" evidence="1">
    <location>
        <begin position="29"/>
        <end position="376"/>
    </location>
</feature>
<comment type="caution">
    <text evidence="2">The sequence shown here is derived from an EMBL/GenBank/DDBJ whole genome shotgun (WGS) entry which is preliminary data.</text>
</comment>
<evidence type="ECO:0000313" key="2">
    <source>
        <dbReference type="EMBL" id="MFC3625574.1"/>
    </source>
</evidence>
<keyword evidence="3" id="KW-1185">Reference proteome</keyword>
<dbReference type="GO" id="GO:0016798">
    <property type="term" value="F:hydrolase activity, acting on glycosyl bonds"/>
    <property type="evidence" value="ECO:0007669"/>
    <property type="project" value="UniProtKB-KW"/>
</dbReference>
<dbReference type="InterPro" id="IPR020004">
    <property type="entry name" value="UDP-GlcNAc_Epase"/>
</dbReference>
<keyword evidence="2" id="KW-0326">Glycosidase</keyword>
<protein>
    <submittedName>
        <fullName evidence="2">UDP-N-acetylglucosamine 2-epimerase</fullName>
        <ecNumber evidence="2">3.2.1.183</ecNumber>
    </submittedName>
</protein>
<dbReference type="Gene3D" id="3.40.50.2000">
    <property type="entry name" value="Glycogen Phosphorylase B"/>
    <property type="match status" value="2"/>
</dbReference>
<sequence length="421" mass="45960">MKPAKRIAILTTSRSDFGLLLPVIRHAVTRFSVDLLVSGAHFFGGQQASLHEIEAARLEMPQLNVVPFDIALNVTTAEQQVAAVAAMQLAASHWFASQSPELLLFLGDRWELWGVTLPAFLHGIPLAHISGGEVTEGVIDDSVRHAHSKLASLHFAAAAAYARNLSSMGEEDWRISVVGECGLDVIHQADIASDAEVQQQFGVDLTRDTLLVTYHPSTLESATPVATQIHSLLAALQAFPELQIVFTAPATEQGADIVLAAIQDFVQQHDNSRLVPHFGRRNYLAVMRRARAVVGNSSSGIVEAASFGVPALNIGARQQNRLAAESVLHLPYVASEIVAALRQVLSAPFQAFARQCPNPYDPFLDGNNALRIVQAIDHALERYSREQLRRKRFDTALHADDWNSLLGGLEKTGFLSETRRE</sequence>
<dbReference type="PANTHER" id="PTHR43174:SF3">
    <property type="entry name" value="UDP-N-ACETYLGLUCOSAMINE 2-EPIMERASE"/>
    <property type="match status" value="1"/>
</dbReference>
<name>A0ABV7TS89_9NEIS</name>
<evidence type="ECO:0000259" key="1">
    <source>
        <dbReference type="Pfam" id="PF02350"/>
    </source>
</evidence>
<reference evidence="3" key="1">
    <citation type="journal article" date="2019" name="Int. J. Syst. Evol. Microbiol.">
        <title>The Global Catalogue of Microorganisms (GCM) 10K type strain sequencing project: providing services to taxonomists for standard genome sequencing and annotation.</title>
        <authorList>
            <consortium name="The Broad Institute Genomics Platform"/>
            <consortium name="The Broad Institute Genome Sequencing Center for Infectious Disease"/>
            <person name="Wu L."/>
            <person name="Ma J."/>
        </authorList>
    </citation>
    <scope>NUCLEOTIDE SEQUENCE [LARGE SCALE GENOMIC DNA]</scope>
    <source>
        <strain evidence="3">KCTC 42195</strain>
    </source>
</reference>
<evidence type="ECO:0000313" key="3">
    <source>
        <dbReference type="Proteomes" id="UP001595636"/>
    </source>
</evidence>
<dbReference type="InterPro" id="IPR003331">
    <property type="entry name" value="UDP_GlcNAc_Epimerase_2_dom"/>
</dbReference>
<dbReference type="Proteomes" id="UP001595636">
    <property type="component" value="Unassembled WGS sequence"/>
</dbReference>
<dbReference type="EMBL" id="JBHRYH010000011">
    <property type="protein sequence ID" value="MFC3625574.1"/>
    <property type="molecule type" value="Genomic_DNA"/>
</dbReference>
<keyword evidence="2" id="KW-0378">Hydrolase</keyword>
<accession>A0ABV7TS89</accession>